<name>A0ABP0BE53_9PEZI</name>
<feature type="compositionally biased region" description="Acidic residues" evidence="1">
    <location>
        <begin position="36"/>
        <end position="56"/>
    </location>
</feature>
<feature type="compositionally biased region" description="Basic and acidic residues" evidence="1">
    <location>
        <begin position="75"/>
        <end position="97"/>
    </location>
</feature>
<keyword evidence="3" id="KW-1185">Reference proteome</keyword>
<comment type="caution">
    <text evidence="2">The sequence shown here is derived from an EMBL/GenBank/DDBJ whole genome shotgun (WGS) entry which is preliminary data.</text>
</comment>
<dbReference type="EMBL" id="CAWUHD010000025">
    <property type="protein sequence ID" value="CAK7217908.1"/>
    <property type="molecule type" value="Genomic_DNA"/>
</dbReference>
<evidence type="ECO:0000313" key="2">
    <source>
        <dbReference type="EMBL" id="CAK7217908.1"/>
    </source>
</evidence>
<protein>
    <submittedName>
        <fullName evidence="2">Paf1 complex component</fullName>
    </submittedName>
</protein>
<feature type="compositionally biased region" description="Low complexity" evidence="1">
    <location>
        <begin position="11"/>
        <end position="22"/>
    </location>
</feature>
<feature type="compositionally biased region" description="Basic and acidic residues" evidence="1">
    <location>
        <begin position="1"/>
        <end position="10"/>
    </location>
</feature>
<dbReference type="PANTHER" id="PTHR23146:SF0">
    <property type="entry name" value="RNA POLYMERASE-ASSOCIATED PROTEIN LEO1"/>
    <property type="match status" value="1"/>
</dbReference>
<evidence type="ECO:0000313" key="3">
    <source>
        <dbReference type="Proteomes" id="UP001642482"/>
    </source>
</evidence>
<dbReference type="Pfam" id="PF04004">
    <property type="entry name" value="Leo1"/>
    <property type="match status" value="1"/>
</dbReference>
<reference evidence="2 3" key="1">
    <citation type="submission" date="2024-01" db="EMBL/GenBank/DDBJ databases">
        <authorList>
            <person name="Allen C."/>
            <person name="Tagirdzhanova G."/>
        </authorList>
    </citation>
    <scope>NUCLEOTIDE SEQUENCE [LARGE SCALE GENOMIC DNA]</scope>
</reference>
<feature type="compositionally biased region" description="Acidic residues" evidence="1">
    <location>
        <begin position="384"/>
        <end position="411"/>
    </location>
</feature>
<evidence type="ECO:0000256" key="1">
    <source>
        <dbReference type="SAM" id="MobiDB-lite"/>
    </source>
</evidence>
<organism evidence="2 3">
    <name type="scientific">Sporothrix eucalyptigena</name>
    <dbReference type="NCBI Taxonomy" id="1812306"/>
    <lineage>
        <taxon>Eukaryota</taxon>
        <taxon>Fungi</taxon>
        <taxon>Dikarya</taxon>
        <taxon>Ascomycota</taxon>
        <taxon>Pezizomycotina</taxon>
        <taxon>Sordariomycetes</taxon>
        <taxon>Sordariomycetidae</taxon>
        <taxon>Ophiostomatales</taxon>
        <taxon>Ophiostomataceae</taxon>
        <taxon>Sporothrix</taxon>
    </lineage>
</organism>
<feature type="compositionally biased region" description="Basic and acidic residues" evidence="1">
    <location>
        <begin position="369"/>
        <end position="379"/>
    </location>
</feature>
<accession>A0ABP0BE53</accession>
<dbReference type="InterPro" id="IPR007149">
    <property type="entry name" value="Leo1"/>
</dbReference>
<dbReference type="Proteomes" id="UP001642482">
    <property type="component" value="Unassembled WGS sequence"/>
</dbReference>
<feature type="region of interest" description="Disordered" evidence="1">
    <location>
        <begin position="1"/>
        <end position="97"/>
    </location>
</feature>
<dbReference type="PANTHER" id="PTHR23146">
    <property type="entry name" value="LEO1 PROTEIN"/>
    <property type="match status" value="1"/>
</dbReference>
<feature type="region of interest" description="Disordered" evidence="1">
    <location>
        <begin position="287"/>
        <end position="456"/>
    </location>
</feature>
<sequence length="456" mass="50194">MSDSEGHIESPEAATSPPAESPIADDDDAIASGDDLFGDDGGDDDNNDNNDDDEGQLSDQPLSEHGLDSDDDDDGARYGEDGERQPRQQQQTREEVLMDVDIFRHRTPKTADGNLQSLRIPPFIKMMPEEYHPDSFVPTDFDLENSLAKIPHSVARFRRDPATGAVQSNTTIYRWSDGSVTLAVGDEHFEVLTKGLADPEDMTEKGGYQELKDSHYYAVAAHLSSNLLLTVGHVTAQYSVRANHTVADDALKRLTDRLQAATQGPEHSANMIIRTVRDPELAKKEAELAEKERDRAKRRREAAAARLDGSAPVGGRSGWGAGALSVGDLEGGGGRRGGGSRRKSGAGGARAKRRRDEYDSDDELPQGARRNDEYDKGDDFIAPSDDDMSEEAGDDDDEEEEELDDEDDDEDDRRGSSRRAKRQKTVESEEEDADGDDDLPAARRNRRHIIDDDDDE</sequence>
<feature type="compositionally biased region" description="Acidic residues" evidence="1">
    <location>
        <begin position="428"/>
        <end position="439"/>
    </location>
</feature>
<gene>
    <name evidence="2" type="primary">LEO1</name>
    <name evidence="2" type="ORF">SEUCBS140593_003370</name>
</gene>
<proteinExistence type="predicted"/>